<name>A0ABZ0TRB1_9SPHI</name>
<dbReference type="PANTHER" id="PTHR45947:SF3">
    <property type="entry name" value="SULFOQUINOVOSYL TRANSFERASE SQD2"/>
    <property type="match status" value="1"/>
</dbReference>
<dbReference type="SUPFAM" id="SSF53756">
    <property type="entry name" value="UDP-Glycosyltransferase/glycogen phosphorylase"/>
    <property type="match status" value="1"/>
</dbReference>
<feature type="domain" description="Glycosyl transferase family 1" evidence="1">
    <location>
        <begin position="181"/>
        <end position="331"/>
    </location>
</feature>
<dbReference type="InterPro" id="IPR050194">
    <property type="entry name" value="Glycosyltransferase_grp1"/>
</dbReference>
<dbReference type="GO" id="GO:0016757">
    <property type="term" value="F:glycosyltransferase activity"/>
    <property type="evidence" value="ECO:0007669"/>
    <property type="project" value="UniProtKB-KW"/>
</dbReference>
<keyword evidence="4" id="KW-1185">Reference proteome</keyword>
<evidence type="ECO:0000313" key="3">
    <source>
        <dbReference type="EMBL" id="WPU95301.1"/>
    </source>
</evidence>
<dbReference type="InterPro" id="IPR028098">
    <property type="entry name" value="Glyco_trans_4-like_N"/>
</dbReference>
<reference evidence="3 4" key="1">
    <citation type="submission" date="2023-11" db="EMBL/GenBank/DDBJ databases">
        <title>Analysis of the Genomes of Mucilaginibacter gossypii cycad 4 and M. sabulilitoris SNA2: microbes with the potential for plant growth promotion.</title>
        <authorList>
            <person name="Hirsch A.M."/>
            <person name="Humm E."/>
            <person name="Rubbi M."/>
            <person name="Del Vecchio G."/>
            <person name="Ha S.M."/>
            <person name="Pellegrini M."/>
            <person name="Gunsalus R.P."/>
        </authorList>
    </citation>
    <scope>NUCLEOTIDE SEQUENCE [LARGE SCALE GENOMIC DNA]</scope>
    <source>
        <strain evidence="3 4">SNA2</strain>
    </source>
</reference>
<gene>
    <name evidence="3" type="ORF">SNE25_07160</name>
</gene>
<dbReference type="Gene3D" id="3.40.50.2000">
    <property type="entry name" value="Glycogen Phosphorylase B"/>
    <property type="match status" value="2"/>
</dbReference>
<evidence type="ECO:0000259" key="2">
    <source>
        <dbReference type="Pfam" id="PF13439"/>
    </source>
</evidence>
<feature type="domain" description="Glycosyltransferase subfamily 4-like N-terminal" evidence="2">
    <location>
        <begin position="15"/>
        <end position="171"/>
    </location>
</feature>
<accession>A0ABZ0TRB1</accession>
<dbReference type="EMBL" id="CP139558">
    <property type="protein sequence ID" value="WPU95301.1"/>
    <property type="molecule type" value="Genomic_DNA"/>
</dbReference>
<proteinExistence type="predicted"/>
<organism evidence="3 4">
    <name type="scientific">Mucilaginibacter sabulilitoris</name>
    <dbReference type="NCBI Taxonomy" id="1173583"/>
    <lineage>
        <taxon>Bacteria</taxon>
        <taxon>Pseudomonadati</taxon>
        <taxon>Bacteroidota</taxon>
        <taxon>Sphingobacteriia</taxon>
        <taxon>Sphingobacteriales</taxon>
        <taxon>Sphingobacteriaceae</taxon>
        <taxon>Mucilaginibacter</taxon>
    </lineage>
</organism>
<dbReference type="Pfam" id="PF13439">
    <property type="entry name" value="Glyco_transf_4"/>
    <property type="match status" value="1"/>
</dbReference>
<keyword evidence="3" id="KW-0328">Glycosyltransferase</keyword>
<sequence>MKKKIFLIVPSLRSGGSERVYWLLSQYFNKEEYAVSVVLINAKEQCFSSKVEGISFIDLNTIKASKSFFKLYTLLKAEKPYAVFSTADHINILTAMVCCFLKVPNLIARASNNPQQMKKFYGKKANFYNYFSRFFFTRFNFIVCQSGEMQQSISNLYGIRTEKLKVIPNPVLHTSILKDYTPTSEKKRLIIVARLSAEKGVGRLLDVMRELPENYVLTIAGNGPLMDSLKAETELRKLSDRITFLGEVSDVPAKIAQHDLMVLCSFTEGFPNVVLESLSVGVPVVSYRVGGIQDLIREGFNGYVAEQDDAEGFKQLIMQACAKPWSHEQIKADVYNRFSLDKIGQVYEDLLHA</sequence>
<evidence type="ECO:0000313" key="4">
    <source>
        <dbReference type="Proteomes" id="UP001324380"/>
    </source>
</evidence>
<protein>
    <submittedName>
        <fullName evidence="3">Glycosyltransferase</fullName>
        <ecNumber evidence="3">2.4.-.-</ecNumber>
    </submittedName>
</protein>
<dbReference type="PANTHER" id="PTHR45947">
    <property type="entry name" value="SULFOQUINOVOSYL TRANSFERASE SQD2"/>
    <property type="match status" value="1"/>
</dbReference>
<dbReference type="InterPro" id="IPR001296">
    <property type="entry name" value="Glyco_trans_1"/>
</dbReference>
<dbReference type="EC" id="2.4.-.-" evidence="3"/>
<keyword evidence="3" id="KW-0808">Transferase</keyword>
<dbReference type="CDD" id="cd03811">
    <property type="entry name" value="GT4_GT28_WabH-like"/>
    <property type="match status" value="1"/>
</dbReference>
<dbReference type="RefSeq" id="WP_321564413.1">
    <property type="nucleotide sequence ID" value="NZ_CP139558.1"/>
</dbReference>
<evidence type="ECO:0000259" key="1">
    <source>
        <dbReference type="Pfam" id="PF00534"/>
    </source>
</evidence>
<dbReference type="Pfam" id="PF00534">
    <property type="entry name" value="Glycos_transf_1"/>
    <property type="match status" value="1"/>
</dbReference>
<dbReference type="Proteomes" id="UP001324380">
    <property type="component" value="Chromosome"/>
</dbReference>